<evidence type="ECO:0000256" key="3">
    <source>
        <dbReference type="ARBA" id="ARBA00022448"/>
    </source>
</evidence>
<dbReference type="Pfam" id="PF00528">
    <property type="entry name" value="BPD_transp_1"/>
    <property type="match status" value="1"/>
</dbReference>
<dbReference type="InterPro" id="IPR035906">
    <property type="entry name" value="MetI-like_sf"/>
</dbReference>
<feature type="transmembrane region" description="Helical" evidence="9">
    <location>
        <begin position="749"/>
        <end position="771"/>
    </location>
</feature>
<name>A0A7Z7LH69_9BACT</name>
<dbReference type="InterPro" id="IPR000515">
    <property type="entry name" value="MetI-like"/>
</dbReference>
<evidence type="ECO:0000256" key="1">
    <source>
        <dbReference type="ARBA" id="ARBA00004651"/>
    </source>
</evidence>
<dbReference type="PROSITE" id="PS50928">
    <property type="entry name" value="ABC_TM1"/>
    <property type="match status" value="1"/>
</dbReference>
<keyword evidence="10" id="KW-0175">Coiled coil</keyword>
<keyword evidence="4" id="KW-1003">Cell membrane</keyword>
<evidence type="ECO:0000256" key="5">
    <source>
        <dbReference type="ARBA" id="ARBA00022597"/>
    </source>
</evidence>
<sequence>MAVERRIYWLRHLVLIAVVIIVLFPMVWLVSTSIRRDQAAFSSNLFSSRVTLQHYRNLLLPERSVGRLILDLQSATYATGDYRGKSQEELKKNVESYLVKFDSLMEESQRMVSNIESGMASIEKDVVSKEKKILLEINEIRINDKELFENRLKQIGTFEEPQMAYAVGRILETTVPSLEGVYPFYVDLLGERAAPITEAMEDYRQKYESTLKYRDETLKALVGLEFENREEVIKSLNSIDKYISLSSVDYSEWRRVEWLRVINRYLREVESSLSETEASVLNQARTNLYDSFKAAGDAWEVILSSNEKVSQELSSLAGEAFGSDYYEYIEVRETLSGIENSIAELKKSLAVSESAVLELEDSFEIAIPTVISETRKLSALIPPFELVVSKGIESSNSISNAKLAGSLDGVLSAMETIDLVNGQLADIKNVEELSSELSELSSKLSWFVDNREVLMKVSGNSEISKGADVINIALSNLSRVLPVLQTSVSDYIEVSKSAKEAKSRLQNLEIEKEKLLDTISSHEKEAKKAEETYAHALEAINIRSAMLHIDREILSMEEARNYVSSLTNLLNSYFKIKASVRYRTLFWYDDFVKASTEARDGTVLLKELISSMKVMKDDLASKIYNYIELRFLGTSITLDDFGKMQETYNTLFQQVNAKYQRASRLISDLIEKPTSYSESYAAELREVDKSLFRANQIWVQKESTYFYFVRWLLNSVIVALAVALISVTVAALAAYPFSRMRFRGRKQGLLALLLVQMFPSIMFMVALYALLQFLGSVIPFLGLNTLGGLIFLYSGGIAFNIWLIKGYYDTISNSLEEAAMIDGATKFQAFTRVILPLARPILAVVAILTFMNIFNEYLIARIILQDMNKWTYAVGLWQFSGRFETSWGPFTAAALIGAVPMVIFFLVLQEYIVGGLTQGGVKE</sequence>
<dbReference type="PANTHER" id="PTHR32243">
    <property type="entry name" value="MALTOSE TRANSPORT SYSTEM PERMEASE-RELATED"/>
    <property type="match status" value="1"/>
</dbReference>
<keyword evidence="3 9" id="KW-0813">Transport</keyword>
<dbReference type="Gene3D" id="1.10.3720.10">
    <property type="entry name" value="MetI-like"/>
    <property type="match status" value="2"/>
</dbReference>
<comment type="similarity">
    <text evidence="2">Belongs to the binding-protein-dependent transport system permease family. MalFG subfamily.</text>
</comment>
<protein>
    <submittedName>
        <fullName evidence="12">ABC-type maltose transport systems, permease component</fullName>
    </submittedName>
</protein>
<feature type="transmembrane region" description="Helical" evidence="9">
    <location>
        <begin position="12"/>
        <end position="30"/>
    </location>
</feature>
<dbReference type="AlphaFoldDB" id="A0A7Z7LH69"/>
<accession>A0A7Z7LH69</accession>
<organism evidence="12 13">
    <name type="scientific">Mesotoga infera</name>
    <dbReference type="NCBI Taxonomy" id="1236046"/>
    <lineage>
        <taxon>Bacteria</taxon>
        <taxon>Thermotogati</taxon>
        <taxon>Thermotogota</taxon>
        <taxon>Thermotogae</taxon>
        <taxon>Kosmotogales</taxon>
        <taxon>Kosmotogaceae</taxon>
        <taxon>Mesotoga</taxon>
    </lineage>
</organism>
<reference evidence="12 13" key="1">
    <citation type="submission" date="2017-01" db="EMBL/GenBank/DDBJ databases">
        <authorList>
            <person name="Erauso G."/>
        </authorList>
    </citation>
    <scope>NUCLEOTIDE SEQUENCE [LARGE SCALE GENOMIC DNA]</scope>
    <source>
        <strain evidence="12">MESINF1</strain>
    </source>
</reference>
<proteinExistence type="inferred from homology"/>
<keyword evidence="8 9" id="KW-0472">Membrane</keyword>
<feature type="coiled-coil region" evidence="10">
    <location>
        <begin position="491"/>
        <end position="539"/>
    </location>
</feature>
<feature type="transmembrane region" description="Helical" evidence="9">
    <location>
        <begin position="887"/>
        <end position="908"/>
    </location>
</feature>
<dbReference type="SUPFAM" id="SSF161098">
    <property type="entry name" value="MetI-like"/>
    <property type="match status" value="2"/>
</dbReference>
<evidence type="ECO:0000259" key="11">
    <source>
        <dbReference type="PROSITE" id="PS50928"/>
    </source>
</evidence>
<evidence type="ECO:0000256" key="8">
    <source>
        <dbReference type="ARBA" id="ARBA00023136"/>
    </source>
</evidence>
<dbReference type="KEGG" id="minf:MESINF_1952"/>
<dbReference type="CDD" id="cd06261">
    <property type="entry name" value="TM_PBP2"/>
    <property type="match status" value="1"/>
</dbReference>
<comment type="subcellular location">
    <subcellularLocation>
        <location evidence="1 9">Cell membrane</location>
        <topology evidence="1 9">Multi-pass membrane protein</topology>
    </subcellularLocation>
</comment>
<keyword evidence="6 9" id="KW-0812">Transmembrane</keyword>
<keyword evidence="7 9" id="KW-1133">Transmembrane helix</keyword>
<evidence type="ECO:0000313" key="13">
    <source>
        <dbReference type="Proteomes" id="UP000250796"/>
    </source>
</evidence>
<evidence type="ECO:0000256" key="10">
    <source>
        <dbReference type="SAM" id="Coils"/>
    </source>
</evidence>
<feature type="transmembrane region" description="Helical" evidence="9">
    <location>
        <begin position="711"/>
        <end position="737"/>
    </location>
</feature>
<evidence type="ECO:0000313" key="12">
    <source>
        <dbReference type="EMBL" id="SSC13392.1"/>
    </source>
</evidence>
<feature type="transmembrane region" description="Helical" evidence="9">
    <location>
        <begin position="777"/>
        <end position="803"/>
    </location>
</feature>
<keyword evidence="5" id="KW-0762">Sugar transport</keyword>
<keyword evidence="13" id="KW-1185">Reference proteome</keyword>
<dbReference type="EMBL" id="LS974202">
    <property type="protein sequence ID" value="SSC13392.1"/>
    <property type="molecule type" value="Genomic_DNA"/>
</dbReference>
<dbReference type="RefSeq" id="WP_169699544.1">
    <property type="nucleotide sequence ID" value="NZ_LS974202.1"/>
</dbReference>
<evidence type="ECO:0000256" key="6">
    <source>
        <dbReference type="ARBA" id="ARBA00022692"/>
    </source>
</evidence>
<feature type="transmembrane region" description="Helical" evidence="9">
    <location>
        <begin position="841"/>
        <end position="864"/>
    </location>
</feature>
<evidence type="ECO:0000256" key="4">
    <source>
        <dbReference type="ARBA" id="ARBA00022475"/>
    </source>
</evidence>
<dbReference type="GO" id="GO:0005886">
    <property type="term" value="C:plasma membrane"/>
    <property type="evidence" value="ECO:0007669"/>
    <property type="project" value="UniProtKB-SubCell"/>
</dbReference>
<evidence type="ECO:0000256" key="2">
    <source>
        <dbReference type="ARBA" id="ARBA00009047"/>
    </source>
</evidence>
<gene>
    <name evidence="12" type="ORF">MESINF_1952</name>
</gene>
<dbReference type="InterPro" id="IPR050901">
    <property type="entry name" value="BP-dep_ABC_trans_perm"/>
</dbReference>
<evidence type="ECO:0000256" key="9">
    <source>
        <dbReference type="RuleBase" id="RU363032"/>
    </source>
</evidence>
<evidence type="ECO:0000256" key="7">
    <source>
        <dbReference type="ARBA" id="ARBA00022989"/>
    </source>
</evidence>
<feature type="domain" description="ABC transmembrane type-1" evidence="11">
    <location>
        <begin position="712"/>
        <end position="908"/>
    </location>
</feature>
<dbReference type="GO" id="GO:0015423">
    <property type="term" value="F:ABC-type maltose transporter activity"/>
    <property type="evidence" value="ECO:0007669"/>
    <property type="project" value="TreeGrafter"/>
</dbReference>
<dbReference type="GO" id="GO:0042956">
    <property type="term" value="P:maltodextrin transmembrane transport"/>
    <property type="evidence" value="ECO:0007669"/>
    <property type="project" value="TreeGrafter"/>
</dbReference>
<dbReference type="PANTHER" id="PTHR32243:SF50">
    <property type="entry name" value="MALTOSE_MALTODEXTRIN TRANSPORT SYSTEM PERMEASE PROTEIN MALG"/>
    <property type="match status" value="1"/>
</dbReference>
<dbReference type="Proteomes" id="UP000250796">
    <property type="component" value="Chromosome MESINF"/>
</dbReference>